<protein>
    <recommendedName>
        <fullName evidence="1">F-box domain-containing protein</fullName>
    </recommendedName>
</protein>
<dbReference type="InterPro" id="IPR055411">
    <property type="entry name" value="LRR_FXL15/At3g58940/PEG3-like"/>
</dbReference>
<sequence>MVLRIILACFSSRTNRSIDKANRICDACDSDIGVDKPSNVCDHINDLPSDIINEILHRLPTQDAIKTSALSRQWRYTWVSVRRLEFKKVFFQKCKHLGFGDSEISSIISRILMQHDGPIYDFTLVIPRGYSFESKCFNNWISFLSRSGLQHFILDSSSSGRERYYFTPDSRRNRSRGVAKPCQMPSHFFSCKALITCELHNFELVSHPPTFKGFKNLLKVKLCEVKLESGTLMALISGSPVLALLHIYSCYGLKCIDVSSTSLEDLRIIDCEDVKSISLKSKNLKSLIVALLEPALENLDKNSMPHFMECLPNIEKLFLGNGYTKSHVERREPDPEHLKELDCKSYCYSQFKTVKIEVTSAFKHALDLMRFILANSSSLEILTFKIIGLDLNRSDTPLVISALQVLLQMERASPKAQVKFIYDDRDE</sequence>
<dbReference type="InterPro" id="IPR001810">
    <property type="entry name" value="F-box_dom"/>
</dbReference>
<dbReference type="Proteomes" id="UP001372338">
    <property type="component" value="Unassembled WGS sequence"/>
</dbReference>
<dbReference type="Gene3D" id="1.20.1280.50">
    <property type="match status" value="1"/>
</dbReference>
<dbReference type="Pfam" id="PF00646">
    <property type="entry name" value="F-box"/>
    <property type="match status" value="1"/>
</dbReference>
<dbReference type="InterPro" id="IPR053781">
    <property type="entry name" value="F-box_AtFBL13-like"/>
</dbReference>
<dbReference type="Gene3D" id="3.80.10.10">
    <property type="entry name" value="Ribonuclease Inhibitor"/>
    <property type="match status" value="1"/>
</dbReference>
<reference evidence="2 3" key="1">
    <citation type="submission" date="2024-01" db="EMBL/GenBank/DDBJ databases">
        <title>The genomes of 5 underutilized Papilionoideae crops provide insights into root nodulation and disease resistanc.</title>
        <authorList>
            <person name="Yuan L."/>
        </authorList>
    </citation>
    <scope>NUCLEOTIDE SEQUENCE [LARGE SCALE GENOMIC DNA]</scope>
    <source>
        <strain evidence="2">ZHUSHIDOU_FW_LH</strain>
        <tissue evidence="2">Leaf</tissue>
    </source>
</reference>
<dbReference type="EMBL" id="JAYWIO010000003">
    <property type="protein sequence ID" value="KAK7275266.1"/>
    <property type="molecule type" value="Genomic_DNA"/>
</dbReference>
<dbReference type="SUPFAM" id="SSF81383">
    <property type="entry name" value="F-box domain"/>
    <property type="match status" value="1"/>
</dbReference>
<dbReference type="SMART" id="SM00256">
    <property type="entry name" value="FBOX"/>
    <property type="match status" value="1"/>
</dbReference>
<dbReference type="InterPro" id="IPR032675">
    <property type="entry name" value="LRR_dom_sf"/>
</dbReference>
<dbReference type="SUPFAM" id="SSF52058">
    <property type="entry name" value="L domain-like"/>
    <property type="match status" value="1"/>
</dbReference>
<name>A0AAN9FIS6_CROPI</name>
<dbReference type="InterPro" id="IPR053772">
    <property type="entry name" value="At1g61320/At1g61330-like"/>
</dbReference>
<dbReference type="CDD" id="cd22160">
    <property type="entry name" value="F-box_AtFBL13-like"/>
    <property type="match status" value="1"/>
</dbReference>
<keyword evidence="3" id="KW-1185">Reference proteome</keyword>
<dbReference type="InterPro" id="IPR036047">
    <property type="entry name" value="F-box-like_dom_sf"/>
</dbReference>
<proteinExistence type="predicted"/>
<evidence type="ECO:0000259" key="1">
    <source>
        <dbReference type="PROSITE" id="PS50181"/>
    </source>
</evidence>
<feature type="domain" description="F-box" evidence="1">
    <location>
        <begin position="41"/>
        <end position="89"/>
    </location>
</feature>
<gene>
    <name evidence="2" type="ORF">RIF29_16376</name>
</gene>
<dbReference type="PANTHER" id="PTHR34145">
    <property type="entry name" value="OS02G0105600 PROTEIN"/>
    <property type="match status" value="1"/>
</dbReference>
<comment type="caution">
    <text evidence="2">The sequence shown here is derived from an EMBL/GenBank/DDBJ whole genome shotgun (WGS) entry which is preliminary data.</text>
</comment>
<accession>A0AAN9FIS6</accession>
<organism evidence="2 3">
    <name type="scientific">Crotalaria pallida</name>
    <name type="common">Smooth rattlebox</name>
    <name type="synonym">Crotalaria striata</name>
    <dbReference type="NCBI Taxonomy" id="3830"/>
    <lineage>
        <taxon>Eukaryota</taxon>
        <taxon>Viridiplantae</taxon>
        <taxon>Streptophyta</taxon>
        <taxon>Embryophyta</taxon>
        <taxon>Tracheophyta</taxon>
        <taxon>Spermatophyta</taxon>
        <taxon>Magnoliopsida</taxon>
        <taxon>eudicotyledons</taxon>
        <taxon>Gunneridae</taxon>
        <taxon>Pentapetalae</taxon>
        <taxon>rosids</taxon>
        <taxon>fabids</taxon>
        <taxon>Fabales</taxon>
        <taxon>Fabaceae</taxon>
        <taxon>Papilionoideae</taxon>
        <taxon>50 kb inversion clade</taxon>
        <taxon>genistoids sensu lato</taxon>
        <taxon>core genistoids</taxon>
        <taxon>Crotalarieae</taxon>
        <taxon>Crotalaria</taxon>
    </lineage>
</organism>
<evidence type="ECO:0000313" key="3">
    <source>
        <dbReference type="Proteomes" id="UP001372338"/>
    </source>
</evidence>
<evidence type="ECO:0000313" key="2">
    <source>
        <dbReference type="EMBL" id="KAK7275266.1"/>
    </source>
</evidence>
<dbReference type="PANTHER" id="PTHR34145:SF28">
    <property type="entry name" value="F-BOX DOMAIN-CONTAINING PROTEIN"/>
    <property type="match status" value="1"/>
</dbReference>
<dbReference type="PROSITE" id="PS50181">
    <property type="entry name" value="FBOX"/>
    <property type="match status" value="1"/>
</dbReference>
<dbReference type="AlphaFoldDB" id="A0AAN9FIS6"/>
<dbReference type="Pfam" id="PF24758">
    <property type="entry name" value="LRR_At5g56370"/>
    <property type="match status" value="1"/>
</dbReference>